<feature type="site" description="Transition state stabilizer" evidence="3">
    <location>
        <position position="22"/>
    </location>
</feature>
<comment type="pathway">
    <text evidence="3">Isoprenoid biosynthesis; isopentenyl diphosphate biosynthesis via DXP pathway; isopentenyl diphosphate from 1-deoxy-D-xylulose 5-phosphate: step 2/6.</text>
</comment>
<dbReference type="NCBIfam" id="TIGR00453">
    <property type="entry name" value="ispD"/>
    <property type="match status" value="1"/>
</dbReference>
<dbReference type="EMBL" id="FMBA01000006">
    <property type="protein sequence ID" value="SCB85043.1"/>
    <property type="molecule type" value="Genomic_DNA"/>
</dbReference>
<sequence length="237" mass="26292">MHNVNNLNNIIAIVPAAGIGSRMNSQIPKQYLKIASKTILEHTLHKLLTHPQITQVIVVISPEDHLFNTLSIALHDKIKMTLGGETRADSVLAGLKLLNDEQWALVHDAARPCVDHDDITRLIETVTNKKQGGILATRISDTVKRAYRNNDTVIDYSEDRTYLWGAATPQLFNAGELKSCLQQALNDHVAITDEASAIEYCGGHPLLVECRGDNIKITRPEDLALATFYLTKQTPNR</sequence>
<feature type="site" description="Positions MEP for the nucleophilic attack" evidence="3">
    <location>
        <position position="216"/>
    </location>
</feature>
<organism evidence="4 5">
    <name type="scientific">Gilliamella intestini</name>
    <dbReference type="NCBI Taxonomy" id="1798183"/>
    <lineage>
        <taxon>Bacteria</taxon>
        <taxon>Pseudomonadati</taxon>
        <taxon>Pseudomonadota</taxon>
        <taxon>Gammaproteobacteria</taxon>
        <taxon>Orbales</taxon>
        <taxon>Orbaceae</taxon>
        <taxon>Gilliamella</taxon>
    </lineage>
</organism>
<dbReference type="InterPro" id="IPR029044">
    <property type="entry name" value="Nucleotide-diphossugar_trans"/>
</dbReference>
<keyword evidence="5" id="KW-1185">Reference proteome</keyword>
<dbReference type="CDD" id="cd02516">
    <property type="entry name" value="CDP-ME_synthetase"/>
    <property type="match status" value="1"/>
</dbReference>
<keyword evidence="1 3" id="KW-0808">Transferase</keyword>
<dbReference type="RefSeq" id="WP_091120619.1">
    <property type="nucleotide sequence ID" value="NZ_FMBA01000006.1"/>
</dbReference>
<dbReference type="Proteomes" id="UP000199698">
    <property type="component" value="Unassembled WGS sequence"/>
</dbReference>
<proteinExistence type="inferred from homology"/>
<name>A0A1C3ZRV3_9GAMM</name>
<evidence type="ECO:0000313" key="5">
    <source>
        <dbReference type="Proteomes" id="UP000199698"/>
    </source>
</evidence>
<evidence type="ECO:0000313" key="4">
    <source>
        <dbReference type="EMBL" id="SCB85043.1"/>
    </source>
</evidence>
<dbReference type="GO" id="GO:0050518">
    <property type="term" value="F:2-C-methyl-D-erythritol 4-phosphate cytidylyltransferase activity"/>
    <property type="evidence" value="ECO:0007669"/>
    <property type="project" value="UniProtKB-UniRule"/>
</dbReference>
<dbReference type="EC" id="2.7.7.60" evidence="3"/>
<accession>A0A1C3ZRV3</accession>
<feature type="site" description="Positions MEP for the nucleophilic attack" evidence="3">
    <location>
        <position position="160"/>
    </location>
</feature>
<evidence type="ECO:0000256" key="1">
    <source>
        <dbReference type="ARBA" id="ARBA00022679"/>
    </source>
</evidence>
<evidence type="ECO:0000256" key="2">
    <source>
        <dbReference type="ARBA" id="ARBA00022695"/>
    </source>
</evidence>
<comment type="catalytic activity">
    <reaction evidence="3">
        <text>2-C-methyl-D-erythritol 4-phosphate + CTP + H(+) = 4-CDP-2-C-methyl-D-erythritol + diphosphate</text>
        <dbReference type="Rhea" id="RHEA:13429"/>
        <dbReference type="ChEBI" id="CHEBI:15378"/>
        <dbReference type="ChEBI" id="CHEBI:33019"/>
        <dbReference type="ChEBI" id="CHEBI:37563"/>
        <dbReference type="ChEBI" id="CHEBI:57823"/>
        <dbReference type="ChEBI" id="CHEBI:58262"/>
        <dbReference type="EC" id="2.7.7.60"/>
    </reaction>
</comment>
<evidence type="ECO:0000256" key="3">
    <source>
        <dbReference type="HAMAP-Rule" id="MF_00108"/>
    </source>
</evidence>
<dbReference type="PANTHER" id="PTHR32125:SF4">
    <property type="entry name" value="2-C-METHYL-D-ERYTHRITOL 4-PHOSPHATE CYTIDYLYLTRANSFERASE, CHLOROPLASTIC"/>
    <property type="match status" value="1"/>
</dbReference>
<comment type="similarity">
    <text evidence="3">Belongs to the IspD/TarI cytidylyltransferase family. IspD subfamily.</text>
</comment>
<dbReference type="InterPro" id="IPR050088">
    <property type="entry name" value="IspD/TarI_cytidylyltransf_bact"/>
</dbReference>
<dbReference type="GO" id="GO:0019288">
    <property type="term" value="P:isopentenyl diphosphate biosynthetic process, methylerythritol 4-phosphate pathway"/>
    <property type="evidence" value="ECO:0007669"/>
    <property type="project" value="UniProtKB-UniRule"/>
</dbReference>
<dbReference type="UniPathway" id="UPA00056">
    <property type="reaction ID" value="UER00093"/>
</dbReference>
<dbReference type="STRING" id="1798183.GA0061080_100644"/>
<dbReference type="Pfam" id="PF01128">
    <property type="entry name" value="IspD"/>
    <property type="match status" value="1"/>
</dbReference>
<dbReference type="PANTHER" id="PTHR32125">
    <property type="entry name" value="2-C-METHYL-D-ERYTHRITOL 4-PHOSPHATE CYTIDYLYLTRANSFERASE, CHLOROPLASTIC"/>
    <property type="match status" value="1"/>
</dbReference>
<keyword evidence="3" id="KW-0414">Isoprene biosynthesis</keyword>
<dbReference type="InterPro" id="IPR001228">
    <property type="entry name" value="IspD"/>
</dbReference>
<gene>
    <name evidence="3" type="primary">ispD</name>
    <name evidence="4" type="ORF">GA0061080_100644</name>
</gene>
<reference evidence="5" key="1">
    <citation type="submission" date="2016-08" db="EMBL/GenBank/DDBJ databases">
        <authorList>
            <person name="Varghese N."/>
            <person name="Submissions Spin"/>
        </authorList>
    </citation>
    <scope>NUCLEOTIDE SEQUENCE [LARGE SCALE GENOMIC DNA]</scope>
    <source>
        <strain evidence="5">R-53144</strain>
    </source>
</reference>
<dbReference type="Gene3D" id="3.90.550.10">
    <property type="entry name" value="Spore Coat Polysaccharide Biosynthesis Protein SpsA, Chain A"/>
    <property type="match status" value="1"/>
</dbReference>
<keyword evidence="2 3" id="KW-0548">Nucleotidyltransferase</keyword>
<dbReference type="SUPFAM" id="SSF53448">
    <property type="entry name" value="Nucleotide-diphospho-sugar transferases"/>
    <property type="match status" value="1"/>
</dbReference>
<protein>
    <recommendedName>
        <fullName evidence="3">2-C-methyl-D-erythritol 4-phosphate cytidylyltransferase</fullName>
        <ecNumber evidence="3">2.7.7.60</ecNumber>
    </recommendedName>
    <alternativeName>
        <fullName evidence="3">4-diphosphocytidyl-2C-methyl-D-erythritol synthase</fullName>
    </alternativeName>
    <alternativeName>
        <fullName evidence="3">MEP cytidylyltransferase</fullName>
        <shortName evidence="3">MCT</shortName>
    </alternativeName>
</protein>
<dbReference type="FunFam" id="3.90.550.10:FF:000003">
    <property type="entry name" value="2-C-methyl-D-erythritol 4-phosphate cytidylyltransferase"/>
    <property type="match status" value="1"/>
</dbReference>
<dbReference type="InterPro" id="IPR034683">
    <property type="entry name" value="IspD/TarI"/>
</dbReference>
<dbReference type="HAMAP" id="MF_00108">
    <property type="entry name" value="IspD"/>
    <property type="match status" value="1"/>
</dbReference>
<dbReference type="AlphaFoldDB" id="A0A1C3ZRV3"/>
<feature type="site" description="Transition state stabilizer" evidence="3">
    <location>
        <position position="29"/>
    </location>
</feature>
<dbReference type="OrthoDB" id="9806837at2"/>
<comment type="function">
    <text evidence="3">Catalyzes the formation of 4-diphosphocytidyl-2-C-methyl-D-erythritol from CTP and 2-C-methyl-D-erythritol 4-phosphate (MEP).</text>
</comment>